<evidence type="ECO:0000256" key="8">
    <source>
        <dbReference type="ARBA" id="ARBA00048668"/>
    </source>
</evidence>
<dbReference type="InterPro" id="IPR040727">
    <property type="entry name" value="NAPRTase_N"/>
</dbReference>
<keyword evidence="5 9" id="KW-0436">Ligase</keyword>
<evidence type="ECO:0000313" key="13">
    <source>
        <dbReference type="Proteomes" id="UP000238206"/>
    </source>
</evidence>
<evidence type="ECO:0000259" key="11">
    <source>
        <dbReference type="Pfam" id="PF17767"/>
    </source>
</evidence>
<reference evidence="12 13" key="1">
    <citation type="submission" date="2018-02" db="EMBL/GenBank/DDBJ databases">
        <title>Draft genome sequencing of Burkholderia cepacia Y14-15.</title>
        <authorList>
            <person name="Zheng B.-X."/>
        </authorList>
    </citation>
    <scope>NUCLEOTIDE SEQUENCE [LARGE SCALE GENOMIC DNA]</scope>
    <source>
        <strain evidence="12 13">Y14-15</strain>
    </source>
</reference>
<dbReference type="InterPro" id="IPR007229">
    <property type="entry name" value="Nic_PRibTrfase-Fam"/>
</dbReference>
<dbReference type="NCBIfam" id="NF009131">
    <property type="entry name" value="PRK12484.1"/>
    <property type="match status" value="1"/>
</dbReference>
<dbReference type="GO" id="GO:0005829">
    <property type="term" value="C:cytosol"/>
    <property type="evidence" value="ECO:0007669"/>
    <property type="project" value="TreeGrafter"/>
</dbReference>
<protein>
    <recommendedName>
        <fullName evidence="3 9">Nicotinate phosphoribosyltransferase</fullName>
        <ecNumber evidence="3 9">6.3.4.21</ecNumber>
    </recommendedName>
</protein>
<comment type="function">
    <text evidence="9">Catalyzes the first step in the biosynthesis of NAD from nicotinic acid, the ATP-dependent synthesis of beta-nicotinate D-ribonucleotide from nicotinate and 5-phospho-D-ribose 1-phosphate.</text>
</comment>
<evidence type="ECO:0000313" key="12">
    <source>
        <dbReference type="EMBL" id="PQP10252.1"/>
    </source>
</evidence>
<comment type="catalytic activity">
    <reaction evidence="8 9">
        <text>5-phospho-alpha-D-ribose 1-diphosphate + nicotinate + ATP + H2O = nicotinate beta-D-ribonucleotide + ADP + phosphate + diphosphate</text>
        <dbReference type="Rhea" id="RHEA:36163"/>
        <dbReference type="ChEBI" id="CHEBI:15377"/>
        <dbReference type="ChEBI" id="CHEBI:30616"/>
        <dbReference type="ChEBI" id="CHEBI:32544"/>
        <dbReference type="ChEBI" id="CHEBI:33019"/>
        <dbReference type="ChEBI" id="CHEBI:43474"/>
        <dbReference type="ChEBI" id="CHEBI:57502"/>
        <dbReference type="ChEBI" id="CHEBI:58017"/>
        <dbReference type="ChEBI" id="CHEBI:456216"/>
        <dbReference type="EC" id="6.3.4.21"/>
    </reaction>
</comment>
<evidence type="ECO:0000256" key="2">
    <source>
        <dbReference type="ARBA" id="ARBA00010897"/>
    </source>
</evidence>
<keyword evidence="12" id="KW-0328">Glycosyltransferase</keyword>
<comment type="similarity">
    <text evidence="2 9">Belongs to the NAPRTase family.</text>
</comment>
<evidence type="ECO:0000256" key="4">
    <source>
        <dbReference type="ARBA" id="ARBA00022553"/>
    </source>
</evidence>
<dbReference type="PANTHER" id="PTHR11098">
    <property type="entry name" value="NICOTINATE PHOSPHORIBOSYLTRANSFERASE"/>
    <property type="match status" value="1"/>
</dbReference>
<evidence type="ECO:0000256" key="6">
    <source>
        <dbReference type="ARBA" id="ARBA00022642"/>
    </source>
</evidence>
<dbReference type="NCBIfam" id="TIGR01513">
    <property type="entry name" value="NAPRTase_put"/>
    <property type="match status" value="1"/>
</dbReference>
<dbReference type="CDD" id="cd01570">
    <property type="entry name" value="NAPRTase_A"/>
    <property type="match status" value="1"/>
</dbReference>
<feature type="domain" description="Nicotinate phosphoribosyltransferase N-terminal" evidence="11">
    <location>
        <begin position="14"/>
        <end position="136"/>
    </location>
</feature>
<dbReference type="EMBL" id="PUIQ01000067">
    <property type="protein sequence ID" value="PQP10252.1"/>
    <property type="molecule type" value="Genomic_DNA"/>
</dbReference>
<accession>A0A2S8I7A4</accession>
<dbReference type="Proteomes" id="UP000238206">
    <property type="component" value="Unassembled WGS sequence"/>
</dbReference>
<dbReference type="InterPro" id="IPR036068">
    <property type="entry name" value="Nicotinate_pribotase-like_C"/>
</dbReference>
<evidence type="ECO:0000256" key="5">
    <source>
        <dbReference type="ARBA" id="ARBA00022598"/>
    </source>
</evidence>
<evidence type="ECO:0000256" key="9">
    <source>
        <dbReference type="RuleBase" id="RU365100"/>
    </source>
</evidence>
<feature type="domain" description="Nicotinate/nicotinamide phosphoribosyltransferase" evidence="10">
    <location>
        <begin position="158"/>
        <end position="336"/>
    </location>
</feature>
<evidence type="ECO:0000256" key="7">
    <source>
        <dbReference type="ARBA" id="ARBA00022679"/>
    </source>
</evidence>
<evidence type="ECO:0000256" key="1">
    <source>
        <dbReference type="ARBA" id="ARBA00004952"/>
    </source>
</evidence>
<dbReference type="FunFam" id="3.20.20.70:FF:000076">
    <property type="entry name" value="Nicotinate phosphoribosyltransferase"/>
    <property type="match status" value="1"/>
</dbReference>
<dbReference type="Pfam" id="PF04095">
    <property type="entry name" value="NAPRTase"/>
    <property type="match status" value="1"/>
</dbReference>
<dbReference type="AlphaFoldDB" id="A0A2S8I7A4"/>
<dbReference type="GO" id="GO:0004516">
    <property type="term" value="F:nicotinate phosphoribosyltransferase activity"/>
    <property type="evidence" value="ECO:0007669"/>
    <property type="project" value="UniProtKB-UniRule"/>
</dbReference>
<dbReference type="NCBIfam" id="NF006696">
    <property type="entry name" value="PRK09243.1-3"/>
    <property type="match status" value="1"/>
</dbReference>
<organism evidence="12 13">
    <name type="scientific">Burkholderia cepacia</name>
    <name type="common">Pseudomonas cepacia</name>
    <dbReference type="NCBI Taxonomy" id="292"/>
    <lineage>
        <taxon>Bacteria</taxon>
        <taxon>Pseudomonadati</taxon>
        <taxon>Pseudomonadota</taxon>
        <taxon>Betaproteobacteria</taxon>
        <taxon>Burkholderiales</taxon>
        <taxon>Burkholderiaceae</taxon>
        <taxon>Burkholderia</taxon>
        <taxon>Burkholderia cepacia complex</taxon>
    </lineage>
</organism>
<dbReference type="InterPro" id="IPR041525">
    <property type="entry name" value="N/Namide_PRibTrfase"/>
</dbReference>
<dbReference type="SUPFAM" id="SSF51690">
    <property type="entry name" value="Nicotinate/Quinolinate PRTase C-terminal domain-like"/>
    <property type="match status" value="1"/>
</dbReference>
<dbReference type="InterPro" id="IPR006405">
    <property type="entry name" value="Nic_PRibTrfase_pncB"/>
</dbReference>
<dbReference type="Gene3D" id="3.20.20.70">
    <property type="entry name" value="Aldolase class I"/>
    <property type="match status" value="1"/>
</dbReference>
<keyword evidence="4" id="KW-0597">Phosphoprotein</keyword>
<keyword evidence="6 9" id="KW-0662">Pyridine nucleotide biosynthesis</keyword>
<gene>
    <name evidence="12" type="ORF">C5615_33820</name>
</gene>
<dbReference type="GO" id="GO:0047280">
    <property type="term" value="F:nicotinamide phosphoribosyltransferase activity"/>
    <property type="evidence" value="ECO:0007669"/>
    <property type="project" value="UniProtKB-ARBA"/>
</dbReference>
<dbReference type="SUPFAM" id="SSF54675">
    <property type="entry name" value="Nicotinate/Quinolinate PRTase N-terminal domain-like"/>
    <property type="match status" value="1"/>
</dbReference>
<sequence length="458" mass="49291">MARSLPDTGGDDVLLADLYELTMMQAGFDAGMNDVASFEFFVRALPRSRGFLMAAGLEPVLDYLEGVRFGASGIERLVATGRFRANFLASLADFRFTGTVDAMPEGTVFFADEPILRITAPFREAQFVESRVMNLLHYATLAASKAARATLVAHGRSLVDFGLRRAHGAEAAMLSARSSYLAGFSGTATLLAGLRYGIPTYGTMAHSFVQAHDDESLAFEHFARSQPDNALLLIDTYDTAHAAHKVVELARRLAPERLRINGVRIDSGDLAVHARSVRTILDEGGLTDATIFASGDLDEYRLQDLVHQHAPIDGFGIGTRMSTSADAPYLDCAYKLVEYAGAPRCKHAEGKATRPGRKQVFRRYGPDARIAGDCLGLDGERIEGAPLLAPVMMGGTRCAAVALDASRMHALRELSTLPEPLRALEPVMTLQPSISPSLAALVTRLGTAPDEHAGQQAA</sequence>
<dbReference type="Gene3D" id="3.20.140.10">
    <property type="entry name" value="nicotinate phosphoribosyltransferase"/>
    <property type="match status" value="1"/>
</dbReference>
<dbReference type="UniPathway" id="UPA00253">
    <property type="reaction ID" value="UER00457"/>
</dbReference>
<dbReference type="PANTHER" id="PTHR11098:SF1">
    <property type="entry name" value="NICOTINATE PHOSPHORIBOSYLTRANSFERASE"/>
    <property type="match status" value="1"/>
</dbReference>
<comment type="pathway">
    <text evidence="1 9">Cofactor biosynthesis; NAD(+) biosynthesis; nicotinate D-ribonucleotide from nicotinate: step 1/1.</text>
</comment>
<dbReference type="PIRSF" id="PIRSF000484">
    <property type="entry name" value="NAPRT"/>
    <property type="match status" value="1"/>
</dbReference>
<evidence type="ECO:0000259" key="10">
    <source>
        <dbReference type="Pfam" id="PF04095"/>
    </source>
</evidence>
<dbReference type="EC" id="6.3.4.21" evidence="3 9"/>
<dbReference type="Pfam" id="PF17767">
    <property type="entry name" value="NAPRTase_N"/>
    <property type="match status" value="1"/>
</dbReference>
<keyword evidence="7 9" id="KW-0808">Transferase</keyword>
<dbReference type="GO" id="GO:0034355">
    <property type="term" value="P:NAD+ biosynthetic process via the salvage pathway"/>
    <property type="evidence" value="ECO:0007669"/>
    <property type="project" value="UniProtKB-ARBA"/>
</dbReference>
<comment type="caution">
    <text evidence="12">The sequence shown here is derived from an EMBL/GenBank/DDBJ whole genome shotgun (WGS) entry which is preliminary data.</text>
</comment>
<dbReference type="InterPro" id="IPR013785">
    <property type="entry name" value="Aldolase_TIM"/>
</dbReference>
<proteinExistence type="inferred from homology"/>
<name>A0A2S8I7A4_BURCE</name>
<comment type="PTM">
    <text evidence="9">Transiently phosphorylated on a His residue during the reaction cycle. Phosphorylation strongly increases the affinity for substrates and increases the rate of nicotinate D-ribonucleotide production. Dephosphorylation regenerates the low-affinity form of the enzyme, leading to product release.</text>
</comment>
<evidence type="ECO:0000256" key="3">
    <source>
        <dbReference type="ARBA" id="ARBA00013236"/>
    </source>
</evidence>